<keyword evidence="2" id="KW-0560">Oxidoreductase</keyword>
<dbReference type="PANTHER" id="PTHR33336">
    <property type="entry name" value="QUINOL MONOOXYGENASE YGIN-RELATED"/>
    <property type="match status" value="1"/>
</dbReference>
<dbReference type="SUPFAM" id="SSF54909">
    <property type="entry name" value="Dimeric alpha+beta barrel"/>
    <property type="match status" value="1"/>
</dbReference>
<dbReference type="InterPro" id="IPR050744">
    <property type="entry name" value="AI-2_Isomerase_LsrG"/>
</dbReference>
<keyword evidence="3" id="KW-1185">Reference proteome</keyword>
<sequence>MTFKLYPMKLLKLGFFVLGFALWLTSCHEKGRAQGTVDTDAMMIRIAELTIDSTYLDEYLAILKEESAASVRVEPGVIAIYPMFEQENPTEIRILEIYASREAYEAHLQTPHFQHYKTTTLHMVKDLRLIEMAAIDEATMPQVFRKLNP</sequence>
<dbReference type="InterPro" id="IPR007138">
    <property type="entry name" value="ABM_dom"/>
</dbReference>
<dbReference type="AlphaFoldDB" id="A0A1G9KPT0"/>
<dbReference type="PROSITE" id="PS51257">
    <property type="entry name" value="PROKAR_LIPOPROTEIN"/>
    <property type="match status" value="1"/>
</dbReference>
<name>A0A1G9KPT0_9BACT</name>
<dbReference type="PROSITE" id="PS51725">
    <property type="entry name" value="ABM"/>
    <property type="match status" value="1"/>
</dbReference>
<reference evidence="2 3" key="1">
    <citation type="submission" date="2016-10" db="EMBL/GenBank/DDBJ databases">
        <authorList>
            <person name="de Groot N.N."/>
        </authorList>
    </citation>
    <scope>NUCLEOTIDE SEQUENCE [LARGE SCALE GENOMIC DNA]</scope>
    <source>
        <strain evidence="2 3">DSM 25186</strain>
    </source>
</reference>
<dbReference type="InterPro" id="IPR011008">
    <property type="entry name" value="Dimeric_a/b-barrel"/>
</dbReference>
<evidence type="ECO:0000259" key="1">
    <source>
        <dbReference type="PROSITE" id="PS51725"/>
    </source>
</evidence>
<protein>
    <submittedName>
        <fullName evidence="2">Quinol monooxygenase YgiN</fullName>
    </submittedName>
</protein>
<dbReference type="PANTHER" id="PTHR33336:SF3">
    <property type="entry name" value="ABM DOMAIN-CONTAINING PROTEIN"/>
    <property type="match status" value="1"/>
</dbReference>
<dbReference type="EMBL" id="FNFO01000006">
    <property type="protein sequence ID" value="SDL51483.1"/>
    <property type="molecule type" value="Genomic_DNA"/>
</dbReference>
<proteinExistence type="predicted"/>
<dbReference type="GO" id="GO:0004497">
    <property type="term" value="F:monooxygenase activity"/>
    <property type="evidence" value="ECO:0007669"/>
    <property type="project" value="UniProtKB-KW"/>
</dbReference>
<feature type="domain" description="ABM" evidence="1">
    <location>
        <begin position="43"/>
        <end position="133"/>
    </location>
</feature>
<dbReference type="Pfam" id="PF03992">
    <property type="entry name" value="ABM"/>
    <property type="match status" value="1"/>
</dbReference>
<keyword evidence="2" id="KW-0503">Monooxygenase</keyword>
<dbReference type="STRING" id="1075417.SAMN05421823_106220"/>
<gene>
    <name evidence="2" type="ORF">SAMN05421823_106220</name>
</gene>
<dbReference type="Proteomes" id="UP000198510">
    <property type="component" value="Unassembled WGS sequence"/>
</dbReference>
<organism evidence="2 3">
    <name type="scientific">Catalinimonas alkaloidigena</name>
    <dbReference type="NCBI Taxonomy" id="1075417"/>
    <lineage>
        <taxon>Bacteria</taxon>
        <taxon>Pseudomonadati</taxon>
        <taxon>Bacteroidota</taxon>
        <taxon>Cytophagia</taxon>
        <taxon>Cytophagales</taxon>
        <taxon>Catalimonadaceae</taxon>
        <taxon>Catalinimonas</taxon>
    </lineage>
</organism>
<accession>A0A1G9KPT0</accession>
<dbReference type="Gene3D" id="3.30.70.100">
    <property type="match status" value="1"/>
</dbReference>
<evidence type="ECO:0000313" key="3">
    <source>
        <dbReference type="Proteomes" id="UP000198510"/>
    </source>
</evidence>
<evidence type="ECO:0000313" key="2">
    <source>
        <dbReference type="EMBL" id="SDL51483.1"/>
    </source>
</evidence>